<evidence type="ECO:0000256" key="3">
    <source>
        <dbReference type="ARBA" id="ARBA00022679"/>
    </source>
</evidence>
<gene>
    <name evidence="5" type="ORF">M0651_05140</name>
</gene>
<protein>
    <submittedName>
        <fullName evidence="5">Class I SAM-dependent methyltransferase</fullName>
    </submittedName>
</protein>
<keyword evidence="2 5" id="KW-0489">Methyltransferase</keyword>
<dbReference type="InterPro" id="IPR029063">
    <property type="entry name" value="SAM-dependent_MTases_sf"/>
</dbReference>
<dbReference type="Proteomes" id="UP001139534">
    <property type="component" value="Unassembled WGS sequence"/>
</dbReference>
<dbReference type="Pfam" id="PF08241">
    <property type="entry name" value="Methyltransf_11"/>
    <property type="match status" value="1"/>
</dbReference>
<feature type="domain" description="Methyltransferase type 11" evidence="4">
    <location>
        <begin position="42"/>
        <end position="134"/>
    </location>
</feature>
<dbReference type="PANTHER" id="PTHR44942">
    <property type="entry name" value="METHYLTRANSF_11 DOMAIN-CONTAINING PROTEIN"/>
    <property type="match status" value="1"/>
</dbReference>
<dbReference type="AlphaFoldDB" id="A0A9X2BNY0"/>
<dbReference type="InterPro" id="IPR051052">
    <property type="entry name" value="Diverse_substrate_MTase"/>
</dbReference>
<comment type="similarity">
    <text evidence="1">Belongs to the methyltransferase superfamily.</text>
</comment>
<dbReference type="PANTHER" id="PTHR44942:SF4">
    <property type="entry name" value="METHYLTRANSFERASE TYPE 11 DOMAIN-CONTAINING PROTEIN"/>
    <property type="match status" value="1"/>
</dbReference>
<keyword evidence="6" id="KW-1185">Reference proteome</keyword>
<dbReference type="RefSeq" id="WP_248550770.1">
    <property type="nucleotide sequence ID" value="NZ_JALPRK010000003.1"/>
</dbReference>
<dbReference type="CDD" id="cd02440">
    <property type="entry name" value="AdoMet_MTases"/>
    <property type="match status" value="1"/>
</dbReference>
<evidence type="ECO:0000259" key="4">
    <source>
        <dbReference type="Pfam" id="PF08241"/>
    </source>
</evidence>
<organism evidence="5 6">
    <name type="scientific">Paenibacillus mellifer</name>
    <dbReference type="NCBI Taxonomy" id="2937794"/>
    <lineage>
        <taxon>Bacteria</taxon>
        <taxon>Bacillati</taxon>
        <taxon>Bacillota</taxon>
        <taxon>Bacilli</taxon>
        <taxon>Bacillales</taxon>
        <taxon>Paenibacillaceae</taxon>
        <taxon>Paenibacillus</taxon>
    </lineage>
</organism>
<accession>A0A9X2BNY0</accession>
<evidence type="ECO:0000256" key="1">
    <source>
        <dbReference type="ARBA" id="ARBA00008361"/>
    </source>
</evidence>
<dbReference type="GO" id="GO:0032259">
    <property type="term" value="P:methylation"/>
    <property type="evidence" value="ECO:0007669"/>
    <property type="project" value="UniProtKB-KW"/>
</dbReference>
<dbReference type="EMBL" id="JALPRK010000003">
    <property type="protein sequence ID" value="MCK8486558.1"/>
    <property type="molecule type" value="Genomic_DNA"/>
</dbReference>
<evidence type="ECO:0000313" key="5">
    <source>
        <dbReference type="EMBL" id="MCK8486558.1"/>
    </source>
</evidence>
<proteinExistence type="inferred from homology"/>
<dbReference type="InterPro" id="IPR013216">
    <property type="entry name" value="Methyltransf_11"/>
</dbReference>
<name>A0A9X2BNY0_9BACL</name>
<evidence type="ECO:0000313" key="6">
    <source>
        <dbReference type="Proteomes" id="UP001139534"/>
    </source>
</evidence>
<sequence>MDLRLKFNEDVVNYEKMRPTYVQELFQDVIRYSDLNPRMKALEVGIGTGQATLPFLNTGCEMTAIELGEDLAKFSAEKFSRFPHFSVIQSDFESVRLEPEQYDLIYSATAFHWIPQEVGYPKVYQLLRSGGVLALFWNRPFPARKDELHEAMQRIYAKYAPSSKEPAPHTEQKSLEMVHTLEQYGFVDANFKLYHHTRTFDAPSYVALLNTYSDHRAFPEEQRVRLEQEMIEAINHYGGKVDLTDTIDLYLARKP</sequence>
<reference evidence="5" key="1">
    <citation type="submission" date="2022-04" db="EMBL/GenBank/DDBJ databases">
        <authorList>
            <person name="Seo M.-J."/>
        </authorList>
    </citation>
    <scope>NUCLEOTIDE SEQUENCE</scope>
    <source>
        <strain evidence="5">MBLB2552</strain>
    </source>
</reference>
<comment type="caution">
    <text evidence="5">The sequence shown here is derived from an EMBL/GenBank/DDBJ whole genome shotgun (WGS) entry which is preliminary data.</text>
</comment>
<dbReference type="SUPFAM" id="SSF53335">
    <property type="entry name" value="S-adenosyl-L-methionine-dependent methyltransferases"/>
    <property type="match status" value="1"/>
</dbReference>
<dbReference type="GO" id="GO:0008757">
    <property type="term" value="F:S-adenosylmethionine-dependent methyltransferase activity"/>
    <property type="evidence" value="ECO:0007669"/>
    <property type="project" value="InterPro"/>
</dbReference>
<dbReference type="Gene3D" id="3.40.50.150">
    <property type="entry name" value="Vaccinia Virus protein VP39"/>
    <property type="match status" value="1"/>
</dbReference>
<keyword evidence="3" id="KW-0808">Transferase</keyword>
<evidence type="ECO:0000256" key="2">
    <source>
        <dbReference type="ARBA" id="ARBA00022603"/>
    </source>
</evidence>